<dbReference type="STRING" id="743299.Acife_1608"/>
<dbReference type="InterPro" id="IPR003807">
    <property type="entry name" value="DUF202"/>
</dbReference>
<evidence type="ECO:0000256" key="4">
    <source>
        <dbReference type="ARBA" id="ARBA00023136"/>
    </source>
</evidence>
<keyword evidence="4 5" id="KW-0472">Membrane</keyword>
<dbReference type="HOGENOM" id="CLU_157066_1_0_6"/>
<dbReference type="Proteomes" id="UP000009220">
    <property type="component" value="Chromosome"/>
</dbReference>
<sequence>MRHLPYDDYNKKEMVLRDFLAMDRTVFAGTRTFLGYIRVTLTLIIATLIFIRVFNGYLEDHLFYLGFVLALISLAAGVSLYLKIKTHYKNLQRMEAYEKIEDDRQ</sequence>
<feature type="domain" description="DUF202" evidence="6">
    <location>
        <begin position="24"/>
        <end position="78"/>
    </location>
</feature>
<gene>
    <name evidence="7" type="ORF">Acife_1608</name>
</gene>
<protein>
    <recommendedName>
        <fullName evidence="6">DUF202 domain-containing protein</fullName>
    </recommendedName>
</protein>
<reference evidence="7 8" key="1">
    <citation type="journal article" date="2011" name="J. Bacteriol.">
        <title>Draft genome of the psychrotolerant acidophile Acidithiobacillus ferrivorans SS3.</title>
        <authorList>
            <person name="Liljeqvist M."/>
            <person name="Valdes J."/>
            <person name="Holmes D.S."/>
            <person name="Dopson M."/>
        </authorList>
    </citation>
    <scope>NUCLEOTIDE SEQUENCE [LARGE SCALE GENOMIC DNA]</scope>
    <source>
        <strain evidence="7 8">SS3</strain>
    </source>
</reference>
<evidence type="ECO:0000256" key="5">
    <source>
        <dbReference type="SAM" id="Phobius"/>
    </source>
</evidence>
<evidence type="ECO:0000256" key="2">
    <source>
        <dbReference type="ARBA" id="ARBA00022692"/>
    </source>
</evidence>
<proteinExistence type="predicted"/>
<dbReference type="GO" id="GO:0012505">
    <property type="term" value="C:endomembrane system"/>
    <property type="evidence" value="ECO:0007669"/>
    <property type="project" value="UniProtKB-SubCell"/>
</dbReference>
<evidence type="ECO:0000256" key="3">
    <source>
        <dbReference type="ARBA" id="ARBA00022989"/>
    </source>
</evidence>
<dbReference type="eggNOG" id="COG2149">
    <property type="taxonomic scope" value="Bacteria"/>
</dbReference>
<dbReference type="EMBL" id="CP002985">
    <property type="protein sequence ID" value="AEM47741.1"/>
    <property type="molecule type" value="Genomic_DNA"/>
</dbReference>
<keyword evidence="3 5" id="KW-1133">Transmembrane helix</keyword>
<organism evidence="7 8">
    <name type="scientific">Acidithiobacillus ferrivorans SS3</name>
    <dbReference type="NCBI Taxonomy" id="743299"/>
    <lineage>
        <taxon>Bacteria</taxon>
        <taxon>Pseudomonadati</taxon>
        <taxon>Pseudomonadota</taxon>
        <taxon>Acidithiobacillia</taxon>
        <taxon>Acidithiobacillales</taxon>
        <taxon>Acidithiobacillaceae</taxon>
        <taxon>Acidithiobacillus</taxon>
    </lineage>
</organism>
<dbReference type="Pfam" id="PF02656">
    <property type="entry name" value="DUF202"/>
    <property type="match status" value="1"/>
</dbReference>
<dbReference type="RefSeq" id="WP_014028997.1">
    <property type="nucleotide sequence ID" value="NC_015942.1"/>
</dbReference>
<feature type="transmembrane region" description="Helical" evidence="5">
    <location>
        <begin position="33"/>
        <end position="55"/>
    </location>
</feature>
<name>G0JSU6_9PROT</name>
<comment type="subcellular location">
    <subcellularLocation>
        <location evidence="1">Endomembrane system</location>
        <topology evidence="1">Multi-pass membrane protein</topology>
    </subcellularLocation>
</comment>
<keyword evidence="2 5" id="KW-0812">Transmembrane</keyword>
<feature type="transmembrane region" description="Helical" evidence="5">
    <location>
        <begin position="61"/>
        <end position="84"/>
    </location>
</feature>
<evidence type="ECO:0000259" key="6">
    <source>
        <dbReference type="Pfam" id="PF02656"/>
    </source>
</evidence>
<dbReference type="KEGG" id="afi:Acife_1608"/>
<evidence type="ECO:0000313" key="8">
    <source>
        <dbReference type="Proteomes" id="UP000009220"/>
    </source>
</evidence>
<dbReference type="AlphaFoldDB" id="G0JSU6"/>
<accession>G0JSU6</accession>
<evidence type="ECO:0000313" key="7">
    <source>
        <dbReference type="EMBL" id="AEM47741.1"/>
    </source>
</evidence>
<evidence type="ECO:0000256" key="1">
    <source>
        <dbReference type="ARBA" id="ARBA00004127"/>
    </source>
</evidence>